<dbReference type="AlphaFoldDB" id="A0A455VST4"/>
<dbReference type="SUPFAM" id="SSF47413">
    <property type="entry name" value="lambda repressor-like DNA-binding domains"/>
    <property type="match status" value="1"/>
</dbReference>
<dbReference type="Proteomes" id="UP000324392">
    <property type="component" value="Chromosome"/>
</dbReference>
<dbReference type="RefSeq" id="WP_149590732.1">
    <property type="nucleotide sequence ID" value="NZ_AP019531.1"/>
</dbReference>
<proteinExistence type="predicted"/>
<evidence type="ECO:0000313" key="2">
    <source>
        <dbReference type="EMBL" id="BBI92131.1"/>
    </source>
</evidence>
<dbReference type="SMART" id="SM00530">
    <property type="entry name" value="HTH_XRE"/>
    <property type="match status" value="1"/>
</dbReference>
<name>A0A455VST4_9GAMM</name>
<dbReference type="EMBL" id="AP019531">
    <property type="protein sequence ID" value="BBI92131.1"/>
    <property type="molecule type" value="Genomic_DNA"/>
</dbReference>
<dbReference type="InterPro" id="IPR010982">
    <property type="entry name" value="Lambda_DNA-bd_dom_sf"/>
</dbReference>
<dbReference type="PROSITE" id="PS50943">
    <property type="entry name" value="HTH_CROC1"/>
    <property type="match status" value="1"/>
</dbReference>
<dbReference type="Gene3D" id="1.10.260.40">
    <property type="entry name" value="lambda repressor-like DNA-binding domains"/>
    <property type="match status" value="1"/>
</dbReference>
<feature type="domain" description="HTH cro/C1-type" evidence="1">
    <location>
        <begin position="12"/>
        <end position="67"/>
    </location>
</feature>
<protein>
    <submittedName>
        <fullName evidence="2">Helix-turn-helix domain protein</fullName>
    </submittedName>
</protein>
<organism evidence="2 3">
    <name type="scientific">Serratia symbiotica</name>
    <dbReference type="NCBI Taxonomy" id="138074"/>
    <lineage>
        <taxon>Bacteria</taxon>
        <taxon>Pseudomonadati</taxon>
        <taxon>Pseudomonadota</taxon>
        <taxon>Gammaproteobacteria</taxon>
        <taxon>Enterobacterales</taxon>
        <taxon>Yersiniaceae</taxon>
        <taxon>Serratia</taxon>
    </lineage>
</organism>
<dbReference type="Pfam" id="PF13443">
    <property type="entry name" value="HTH_26"/>
    <property type="match status" value="1"/>
</dbReference>
<evidence type="ECO:0000313" key="3">
    <source>
        <dbReference type="Proteomes" id="UP000324392"/>
    </source>
</evidence>
<gene>
    <name evidence="2" type="ORF">SSYIS1_17050</name>
</gene>
<dbReference type="GO" id="GO:0003677">
    <property type="term" value="F:DNA binding"/>
    <property type="evidence" value="ECO:0007669"/>
    <property type="project" value="InterPro"/>
</dbReference>
<dbReference type="InterPro" id="IPR001387">
    <property type="entry name" value="Cro/C1-type_HTH"/>
</dbReference>
<accession>A0A455VST4</accession>
<sequence>MTKNKNYLKSNIDYLLKSRKETQISLSEGAGVNRTTIYNILEGKVDRVQSSTVRKVAGFFGVSFSEIQTSDLREKELSNDLIALDGNMNPIAVPIVTDTTLMSALKAKIGNLVVSSEITYFFGEGPNVIGIHLSKEIRGYYNKGDVLIVRRWVNEGEGNILVITPKMTLRVVRNGRFSSASDELVGTIVEERYGVQ</sequence>
<evidence type="ECO:0000259" key="1">
    <source>
        <dbReference type="PROSITE" id="PS50943"/>
    </source>
</evidence>
<reference evidence="2 3" key="1">
    <citation type="submission" date="2019-03" db="EMBL/GenBank/DDBJ databases">
        <title>The genome sequence of Candidatus Serratia symbiotica strain IS.</title>
        <authorList>
            <person name="Nikoh N."/>
            <person name="Koga R."/>
            <person name="Oshima K."/>
            <person name="Hattori M."/>
            <person name="Fukatsu T."/>
        </authorList>
    </citation>
    <scope>NUCLEOTIDE SEQUENCE [LARGE SCALE GENOMIC DNA]</scope>
    <source>
        <strain evidence="2 3">IS</strain>
    </source>
</reference>